<keyword evidence="3" id="KW-1185">Reference proteome</keyword>
<dbReference type="Pfam" id="PF10392">
    <property type="entry name" value="COG5_N"/>
    <property type="match status" value="1"/>
</dbReference>
<comment type="caution">
    <text evidence="2">The sequence shown here is derived from an EMBL/GenBank/DDBJ whole genome shotgun (WGS) entry which is preliminary data.</text>
</comment>
<dbReference type="AlphaFoldDB" id="A0A9W8CTQ3"/>
<dbReference type="PANTHER" id="PTHR13228">
    <property type="entry name" value="CONSERVED OLIGOMERIC GOLGI COMPLEX COMPONENT 5"/>
    <property type="match status" value="1"/>
</dbReference>
<evidence type="ECO:0000313" key="2">
    <source>
        <dbReference type="EMBL" id="KAJ1723911.1"/>
    </source>
</evidence>
<dbReference type="GO" id="GO:0006891">
    <property type="term" value="P:intra-Golgi vesicle-mediated transport"/>
    <property type="evidence" value="ECO:0007669"/>
    <property type="project" value="InterPro"/>
</dbReference>
<dbReference type="InterPro" id="IPR019465">
    <property type="entry name" value="Cog5"/>
</dbReference>
<dbReference type="EMBL" id="JANBOJ010000048">
    <property type="protein sequence ID" value="KAJ1723911.1"/>
    <property type="molecule type" value="Genomic_DNA"/>
</dbReference>
<feature type="domain" description="Conserved oligomeric Golgi complex subunit 5 N-terminal" evidence="1">
    <location>
        <begin position="23"/>
        <end position="160"/>
    </location>
</feature>
<sequence length="716" mass="74810">MDAADLESSLNSSRSPVGAEHARFLAPDFSPLAYAQQQLAERKGPADADSSSDSDDARFAAVLGRLQQQIDGLSQHAQAAVQHKQAALLEQIVGVRTLDSALAQAEEHVGEIKAYMHALRARIRVPHTQAAAYARQAGNLQAALGGVRAVARLAQLARRLRLLVGDSAADGPADWAAAAQTLGEIARTPVPAGVALADREMAGVAGRRERVLAAAERMVDGGLQRHSAGDAAAGLHVLGLLGVLGDCVAARVRRSASAWAADVAAHSLAAHAPWGDVAALADGLLDQGLRMRTLERALAVHDRRHAGAAEVRRLLGDGALAFWWRAAVAALAARLLAPAVRGTLASGFPRLARALFPKLEPLVLTRLGGVATDRPGSGEDPGVAILWDGLLAPLAAQYVGSAAARMQAAVARCFSKPSSAWDARAAAAAARCIAAEVHLAAAHERLGAAVVAEAQRSVEDFVQAACACSAADSVSGAECAAVVNSVAALRVAVREADARLAAAADPAPLVERIHGAARDAALLAIDKGDLAALEAALSHVQEIAPVHADVQSLVDGQRQLLADTVLRAYLHAALLSFPLSEDVKLQVAADVARVEFACSQLVGGLEGPMYQALRMLRPMLFMSTGELAKALDERSLACVPRVDLASYVACRVATDAGCASDGNSDGGEMLLPWHQLGCLREEMRRRLVLDEPQDSDAVLRAQRESLERLAEHSLCN</sequence>
<dbReference type="GO" id="GO:0017119">
    <property type="term" value="C:Golgi transport complex"/>
    <property type="evidence" value="ECO:0007669"/>
    <property type="project" value="InterPro"/>
</dbReference>
<organism evidence="2 3">
    <name type="scientific">Coemansia erecta</name>
    <dbReference type="NCBI Taxonomy" id="147472"/>
    <lineage>
        <taxon>Eukaryota</taxon>
        <taxon>Fungi</taxon>
        <taxon>Fungi incertae sedis</taxon>
        <taxon>Zoopagomycota</taxon>
        <taxon>Kickxellomycotina</taxon>
        <taxon>Kickxellomycetes</taxon>
        <taxon>Kickxellales</taxon>
        <taxon>Kickxellaceae</taxon>
        <taxon>Coemansia</taxon>
    </lineage>
</organism>
<dbReference type="PANTHER" id="PTHR13228:SF3">
    <property type="entry name" value="CONSERVED OLIGOMERIC GOLGI COMPLEX SUBUNIT 5"/>
    <property type="match status" value="1"/>
</dbReference>
<gene>
    <name evidence="2" type="ORF">LPJ53_001764</name>
</gene>
<dbReference type="Proteomes" id="UP001149813">
    <property type="component" value="Unassembled WGS sequence"/>
</dbReference>
<dbReference type="InterPro" id="IPR049176">
    <property type="entry name" value="COG5_N"/>
</dbReference>
<reference evidence="2" key="1">
    <citation type="submission" date="2022-07" db="EMBL/GenBank/DDBJ databases">
        <title>Phylogenomic reconstructions and comparative analyses of Kickxellomycotina fungi.</title>
        <authorList>
            <person name="Reynolds N.K."/>
            <person name="Stajich J.E."/>
            <person name="Barry K."/>
            <person name="Grigoriev I.V."/>
            <person name="Crous P."/>
            <person name="Smith M.E."/>
        </authorList>
    </citation>
    <scope>NUCLEOTIDE SEQUENCE</scope>
    <source>
        <strain evidence="2">NBRC 32514</strain>
    </source>
</reference>
<evidence type="ECO:0000259" key="1">
    <source>
        <dbReference type="Pfam" id="PF10392"/>
    </source>
</evidence>
<evidence type="ECO:0000313" key="3">
    <source>
        <dbReference type="Proteomes" id="UP001149813"/>
    </source>
</evidence>
<accession>A0A9W8CTQ3</accession>
<name>A0A9W8CTQ3_9FUNG</name>
<dbReference type="OrthoDB" id="18786at2759"/>
<protein>
    <recommendedName>
        <fullName evidence="1">Conserved oligomeric Golgi complex subunit 5 N-terminal domain-containing protein</fullName>
    </recommendedName>
</protein>
<proteinExistence type="predicted"/>